<accession>A0A803QIE8</accession>
<feature type="domain" description="RNase H type-1" evidence="1">
    <location>
        <begin position="129"/>
        <end position="262"/>
    </location>
</feature>
<evidence type="ECO:0000259" key="2">
    <source>
        <dbReference type="PROSITE" id="PS50994"/>
    </source>
</evidence>
<dbReference type="Proteomes" id="UP000596661">
    <property type="component" value="Unassembled WGS sequence"/>
</dbReference>
<dbReference type="OMA" id="RTSECEE"/>
<feature type="domain" description="Integrase catalytic" evidence="2">
    <location>
        <begin position="423"/>
        <end position="500"/>
    </location>
</feature>
<organism evidence="3 4">
    <name type="scientific">Cannabis sativa</name>
    <name type="common">Hemp</name>
    <name type="synonym">Marijuana</name>
    <dbReference type="NCBI Taxonomy" id="3483"/>
    <lineage>
        <taxon>Eukaryota</taxon>
        <taxon>Viridiplantae</taxon>
        <taxon>Streptophyta</taxon>
        <taxon>Embryophyta</taxon>
        <taxon>Tracheophyta</taxon>
        <taxon>Spermatophyta</taxon>
        <taxon>Magnoliopsida</taxon>
        <taxon>eudicotyledons</taxon>
        <taxon>Gunneridae</taxon>
        <taxon>Pentapetalae</taxon>
        <taxon>rosids</taxon>
        <taxon>fabids</taxon>
        <taxon>Rosales</taxon>
        <taxon>Cannabaceae</taxon>
        <taxon>Cannabis</taxon>
    </lineage>
</organism>
<dbReference type="AlphaFoldDB" id="A0A803QIE8"/>
<dbReference type="PANTHER" id="PTHR48475">
    <property type="entry name" value="RIBONUCLEASE H"/>
    <property type="match status" value="1"/>
</dbReference>
<dbReference type="EnsemblPlants" id="evm.model.10.1093">
    <property type="protein sequence ID" value="cds.evm.model.10.1093"/>
    <property type="gene ID" value="evm.TU.10.1093"/>
</dbReference>
<dbReference type="SUPFAM" id="SSF53098">
    <property type="entry name" value="Ribonuclease H-like"/>
    <property type="match status" value="2"/>
</dbReference>
<dbReference type="InterPro" id="IPR001584">
    <property type="entry name" value="Integrase_cat-core"/>
</dbReference>
<evidence type="ECO:0000259" key="1">
    <source>
        <dbReference type="PROSITE" id="PS50879"/>
    </source>
</evidence>
<evidence type="ECO:0000313" key="3">
    <source>
        <dbReference type="EnsemblPlants" id="cds.evm.model.10.1093"/>
    </source>
</evidence>
<dbReference type="InterPro" id="IPR012337">
    <property type="entry name" value="RNaseH-like_sf"/>
</dbReference>
<dbReference type="InterPro" id="IPR036397">
    <property type="entry name" value="RNaseH_sf"/>
</dbReference>
<dbReference type="InterPro" id="IPR002156">
    <property type="entry name" value="RNaseH_domain"/>
</dbReference>
<dbReference type="GO" id="GO:0003676">
    <property type="term" value="F:nucleic acid binding"/>
    <property type="evidence" value="ECO:0007669"/>
    <property type="project" value="InterPro"/>
</dbReference>
<evidence type="ECO:0000313" key="4">
    <source>
        <dbReference type="Proteomes" id="UP000596661"/>
    </source>
</evidence>
<dbReference type="Gene3D" id="3.30.420.10">
    <property type="entry name" value="Ribonuclease H-like superfamily/Ribonuclease H"/>
    <property type="match status" value="2"/>
</dbReference>
<dbReference type="CDD" id="cd09279">
    <property type="entry name" value="RNase_HI_like"/>
    <property type="match status" value="1"/>
</dbReference>
<keyword evidence="4" id="KW-1185">Reference proteome</keyword>
<dbReference type="PROSITE" id="PS50994">
    <property type="entry name" value="INTEGRASE"/>
    <property type="match status" value="1"/>
</dbReference>
<reference evidence="3" key="1">
    <citation type="submission" date="2021-03" db="UniProtKB">
        <authorList>
            <consortium name="EnsemblPlants"/>
        </authorList>
    </citation>
    <scope>IDENTIFICATION</scope>
</reference>
<proteinExistence type="predicted"/>
<protein>
    <submittedName>
        <fullName evidence="3">Uncharacterized protein</fullName>
    </submittedName>
</protein>
<dbReference type="PROSITE" id="PS50879">
    <property type="entry name" value="RNASE_H_1"/>
    <property type="match status" value="1"/>
</dbReference>
<name>A0A803QIE8_CANSA</name>
<dbReference type="EMBL" id="UZAU01000816">
    <property type="status" value="NOT_ANNOTATED_CDS"/>
    <property type="molecule type" value="Genomic_DNA"/>
</dbReference>
<dbReference type="Pfam" id="PF13456">
    <property type="entry name" value="RVT_3"/>
    <property type="match status" value="1"/>
</dbReference>
<sequence length="536" mass="61376">MVEHMEEGEIYEEQTSFREQLATLTAQMKENLERTQAVERENALFKKENVALKGYESWRVNNHQQIYSLIGFNGEQKHLIGEVNLYVWEEGVNLQTKFIVVDCPSSYNAILGRPWYKWKKELLCLKEQSDSKWRLLVDGSSSYRGCGLGIVLTSPQGDVIQQAIKCDFKETNNKTEYEALLAGLDLTKEMNIKALEITSDSQLIFNQFNGTYQAKHLKMVTYLQTVKERLSSFTEISINQVPRIKNSHADALANLGSVIQAKSGVTVSVIDMQWPIVWKPQEEVKDVLQNISWMTPIISIWLMAHSRMIGVNLKRSEPRQQGECGNHSDSRSLSNKALTTSYYWPTMRADSLNCVLKCDKCQRFAQVSHMPSEKLHSTLAPWPFMKWGMDIVGKMSTTPGQRVFMLALTNYFTKWVEEEAFAKNFCKEWGIQLSFSTPRYPQANGQAEFTNKIVVNTLKKRLEKAKGMWADELLGVLWSYRTTAKTSTGETPFSLTFKIEAVIPAEIGIPTSRYEHLTYGQNWQSMNLKLDSLDDE</sequence>
<dbReference type="GO" id="GO:0004523">
    <property type="term" value="F:RNA-DNA hybrid ribonuclease activity"/>
    <property type="evidence" value="ECO:0007669"/>
    <property type="project" value="InterPro"/>
</dbReference>
<dbReference type="Gramene" id="evm.model.10.1093">
    <property type="protein sequence ID" value="cds.evm.model.10.1093"/>
    <property type="gene ID" value="evm.TU.10.1093"/>
</dbReference>
<dbReference type="PANTHER" id="PTHR48475:SF2">
    <property type="entry name" value="RIBONUCLEASE H"/>
    <property type="match status" value="1"/>
</dbReference>
<dbReference type="GO" id="GO:0015074">
    <property type="term" value="P:DNA integration"/>
    <property type="evidence" value="ECO:0007669"/>
    <property type="project" value="InterPro"/>
</dbReference>